<sequence>MILTIEILSIITMIIFGVVGIWGFIILKQIFNQLKYKNYLLEKLNLHIFNLSQSFSKDVKSEEDALN</sequence>
<protein>
    <submittedName>
        <fullName evidence="2">Uncharacterized protein</fullName>
    </submittedName>
</protein>
<reference evidence="2 3" key="1">
    <citation type="submission" date="2018-06" db="EMBL/GenBank/DDBJ databases">
        <title>Genome conservation of Clostridium tetani.</title>
        <authorList>
            <person name="Bruggemann H."/>
            <person name="Popoff M.R."/>
        </authorList>
    </citation>
    <scope>NUCLEOTIDE SEQUENCE [LARGE SCALE GENOMIC DNA]</scope>
    <source>
        <strain evidence="2 3">63.05</strain>
    </source>
</reference>
<accession>A0ABY0ERR9</accession>
<dbReference type="RefSeq" id="WP_023439378.1">
    <property type="nucleotide sequence ID" value="NZ_CASHSW010000027.1"/>
</dbReference>
<dbReference type="EMBL" id="QMAU01000015">
    <property type="protein sequence ID" value="RXI58082.1"/>
    <property type="molecule type" value="Genomic_DNA"/>
</dbReference>
<gene>
    <name evidence="2" type="ORF">DP131_02965</name>
</gene>
<proteinExistence type="predicted"/>
<keyword evidence="1" id="KW-0812">Transmembrane</keyword>
<dbReference type="Proteomes" id="UP000290273">
    <property type="component" value="Unassembled WGS sequence"/>
</dbReference>
<feature type="transmembrane region" description="Helical" evidence="1">
    <location>
        <begin position="6"/>
        <end position="27"/>
    </location>
</feature>
<evidence type="ECO:0000313" key="2">
    <source>
        <dbReference type="EMBL" id="RXI58082.1"/>
    </source>
</evidence>
<keyword evidence="1" id="KW-1133">Transmembrane helix</keyword>
<name>A0ABY0ERR9_CLOTA</name>
<evidence type="ECO:0000256" key="1">
    <source>
        <dbReference type="SAM" id="Phobius"/>
    </source>
</evidence>
<organism evidence="2 3">
    <name type="scientific">Clostridium tetani</name>
    <dbReference type="NCBI Taxonomy" id="1513"/>
    <lineage>
        <taxon>Bacteria</taxon>
        <taxon>Bacillati</taxon>
        <taxon>Bacillota</taxon>
        <taxon>Clostridia</taxon>
        <taxon>Eubacteriales</taxon>
        <taxon>Clostridiaceae</taxon>
        <taxon>Clostridium</taxon>
    </lineage>
</organism>
<evidence type="ECO:0000313" key="3">
    <source>
        <dbReference type="Proteomes" id="UP000290273"/>
    </source>
</evidence>
<comment type="caution">
    <text evidence="2">The sequence shown here is derived from an EMBL/GenBank/DDBJ whole genome shotgun (WGS) entry which is preliminary data.</text>
</comment>
<keyword evidence="1" id="KW-0472">Membrane</keyword>